<comment type="function">
    <text evidence="6">Catalyzes the condensation of 2 ATP molecules into cyclic di-AMP (c-di-AMP), a second messenger used to regulate differing processes in different bacteria.</text>
</comment>
<evidence type="ECO:0000313" key="9">
    <source>
        <dbReference type="EMBL" id="GHG04348.1"/>
    </source>
</evidence>
<comment type="caution">
    <text evidence="6">Lacks conserved residue(s) required for the propagation of feature annotation.</text>
</comment>
<keyword evidence="5 6" id="KW-0067">ATP-binding</keyword>
<comment type="caution">
    <text evidence="9">The sequence shown here is derived from an EMBL/GenBank/DDBJ whole genome shotgun (WGS) entry which is preliminary data.</text>
</comment>
<evidence type="ECO:0000256" key="7">
    <source>
        <dbReference type="SAM" id="MobiDB-lite"/>
    </source>
</evidence>
<comment type="catalytic activity">
    <reaction evidence="1 6">
        <text>2 ATP = 3',3'-c-di-AMP + 2 diphosphate</text>
        <dbReference type="Rhea" id="RHEA:35655"/>
        <dbReference type="ChEBI" id="CHEBI:30616"/>
        <dbReference type="ChEBI" id="CHEBI:33019"/>
        <dbReference type="ChEBI" id="CHEBI:71500"/>
        <dbReference type="EC" id="2.7.7.85"/>
    </reaction>
</comment>
<feature type="domain" description="DAC" evidence="8">
    <location>
        <begin position="86"/>
        <end position="242"/>
    </location>
</feature>
<keyword evidence="6" id="KW-0472">Membrane</keyword>
<feature type="region of interest" description="Disordered" evidence="7">
    <location>
        <begin position="267"/>
        <end position="332"/>
    </location>
</feature>
<evidence type="ECO:0000256" key="3">
    <source>
        <dbReference type="ARBA" id="ARBA00022695"/>
    </source>
</evidence>
<protein>
    <recommendedName>
        <fullName evidence="6">Diadenylate cyclase</fullName>
        <shortName evidence="6">DAC</shortName>
        <ecNumber evidence="6">2.7.7.85</ecNumber>
    </recommendedName>
    <alternativeName>
        <fullName evidence="6">Cyclic-di-AMP synthase</fullName>
        <shortName evidence="6">c-di-AMP synthase</shortName>
    </alternativeName>
</protein>
<dbReference type="PANTHER" id="PTHR34185">
    <property type="entry name" value="DIADENYLATE CYCLASE"/>
    <property type="match status" value="1"/>
</dbReference>
<dbReference type="PROSITE" id="PS51794">
    <property type="entry name" value="DAC"/>
    <property type="match status" value="1"/>
</dbReference>
<accession>A0ABQ3K6Q3</accession>
<dbReference type="EMBL" id="BNAL01000019">
    <property type="protein sequence ID" value="GHG04348.1"/>
    <property type="molecule type" value="Genomic_DNA"/>
</dbReference>
<keyword evidence="6" id="KW-1133">Transmembrane helix</keyword>
<comment type="subunit">
    <text evidence="6">Probably a homodimer.</text>
</comment>
<keyword evidence="6" id="KW-0812">Transmembrane</keyword>
<comment type="similarity">
    <text evidence="6">Belongs to the adenylate cyclase family. DacA/CdaA subfamily.</text>
</comment>
<evidence type="ECO:0000256" key="6">
    <source>
        <dbReference type="HAMAP-Rule" id="MF_01499"/>
    </source>
</evidence>
<dbReference type="Pfam" id="PF19293">
    <property type="entry name" value="CdaA_N"/>
    <property type="match status" value="1"/>
</dbReference>
<feature type="transmembrane region" description="Helical" evidence="6">
    <location>
        <begin position="64"/>
        <end position="85"/>
    </location>
</feature>
<organism evidence="9 10">
    <name type="scientific">Deinococcus piscis</name>
    <dbReference type="NCBI Taxonomy" id="394230"/>
    <lineage>
        <taxon>Bacteria</taxon>
        <taxon>Thermotogati</taxon>
        <taxon>Deinococcota</taxon>
        <taxon>Deinococci</taxon>
        <taxon>Deinococcales</taxon>
        <taxon>Deinococcaceae</taxon>
        <taxon>Deinococcus</taxon>
    </lineage>
</organism>
<name>A0ABQ3K6Q3_9DEIO</name>
<evidence type="ECO:0000256" key="5">
    <source>
        <dbReference type="ARBA" id="ARBA00022840"/>
    </source>
</evidence>
<dbReference type="NCBIfam" id="TIGR00159">
    <property type="entry name" value="diadenylate cyclase CdaA"/>
    <property type="match status" value="1"/>
</dbReference>
<keyword evidence="6" id="KW-1003">Cell membrane</keyword>
<gene>
    <name evidence="6" type="primary">dacA</name>
    <name evidence="9" type="ORF">GCM10017783_16190</name>
</gene>
<keyword evidence="3 6" id="KW-0548">Nucleotidyltransferase</keyword>
<dbReference type="PANTHER" id="PTHR34185:SF1">
    <property type="entry name" value="DIADENYLATE CYCLASE"/>
    <property type="match status" value="1"/>
</dbReference>
<dbReference type="Proteomes" id="UP000632154">
    <property type="component" value="Unassembled WGS sequence"/>
</dbReference>
<dbReference type="InterPro" id="IPR034701">
    <property type="entry name" value="CdaA"/>
</dbReference>
<evidence type="ECO:0000256" key="2">
    <source>
        <dbReference type="ARBA" id="ARBA00022679"/>
    </source>
</evidence>
<keyword evidence="4 6" id="KW-0547">Nucleotide-binding</keyword>
<dbReference type="InterPro" id="IPR003390">
    <property type="entry name" value="DNA_integrity_scan_DisA_N"/>
</dbReference>
<proteinExistence type="inferred from homology"/>
<dbReference type="InterPro" id="IPR045585">
    <property type="entry name" value="CdaA_N"/>
</dbReference>
<feature type="transmembrane region" description="Helical" evidence="6">
    <location>
        <begin position="6"/>
        <end position="29"/>
    </location>
</feature>
<dbReference type="HAMAP" id="MF_01499">
    <property type="entry name" value="DacA"/>
    <property type="match status" value="1"/>
</dbReference>
<keyword evidence="10" id="KW-1185">Reference proteome</keyword>
<dbReference type="InterPro" id="IPR036888">
    <property type="entry name" value="DNA_integrity_DisA_N_sf"/>
</dbReference>
<evidence type="ECO:0000256" key="1">
    <source>
        <dbReference type="ARBA" id="ARBA00000877"/>
    </source>
</evidence>
<reference evidence="10" key="1">
    <citation type="journal article" date="2019" name="Int. J. Syst. Evol. Microbiol.">
        <title>The Global Catalogue of Microorganisms (GCM) 10K type strain sequencing project: providing services to taxonomists for standard genome sequencing and annotation.</title>
        <authorList>
            <consortium name="The Broad Institute Genomics Platform"/>
            <consortium name="The Broad Institute Genome Sequencing Center for Infectious Disease"/>
            <person name="Wu L."/>
            <person name="Ma J."/>
        </authorList>
    </citation>
    <scope>NUCLEOTIDE SEQUENCE [LARGE SCALE GENOMIC DNA]</scope>
    <source>
        <strain evidence="10">CGMCC 1.18439</strain>
    </source>
</reference>
<keyword evidence="2 6" id="KW-0808">Transferase</keyword>
<dbReference type="InterPro" id="IPR050338">
    <property type="entry name" value="DisA"/>
</dbReference>
<dbReference type="Gene3D" id="3.40.1700.10">
    <property type="entry name" value="DNA integrity scanning protein, DisA, N-terminal domain"/>
    <property type="match status" value="1"/>
</dbReference>
<feature type="transmembrane region" description="Helical" evidence="6">
    <location>
        <begin position="41"/>
        <end position="58"/>
    </location>
</feature>
<evidence type="ECO:0000259" key="8">
    <source>
        <dbReference type="PROSITE" id="PS51794"/>
    </source>
</evidence>
<evidence type="ECO:0000256" key="4">
    <source>
        <dbReference type="ARBA" id="ARBA00022741"/>
    </source>
</evidence>
<sequence length="332" mass="34819">MNVLPQLSLLPVSLGLLDLVDIALVAFVLYQGYQLVSGTRAVNLVRGIAVFLVVWFVAQLLGMVALSTLLGQVGTIGIFALVVLFQPELRAALERIGRPRLREDDGGGATLQDISRAMERLAERKIGALIAIERGTPLGEIAASGVALDAKVSVPFLEALFARNAPLHDGGVVIQGSRVVAAGCLFPLQASDGTYRRYGTRHRAAIGLSEVTDAVVLVVSEERGSMRIALSGRLGPDLNITELREQLRVLVYDREVQSLSHFGDAAEPEVQGEGAAPAATPPGTGTADPSSAQSSTPSQSTSPSQKPSAQVITAAAPAQPSPAQPTPSQERP</sequence>
<feature type="compositionally biased region" description="Low complexity" evidence="7">
    <location>
        <begin position="274"/>
        <end position="318"/>
    </location>
</feature>
<dbReference type="EC" id="2.7.7.85" evidence="6"/>
<dbReference type="Pfam" id="PF02457">
    <property type="entry name" value="DAC"/>
    <property type="match status" value="1"/>
</dbReference>
<evidence type="ECO:0000313" key="10">
    <source>
        <dbReference type="Proteomes" id="UP000632154"/>
    </source>
</evidence>
<dbReference type="SUPFAM" id="SSF143597">
    <property type="entry name" value="YojJ-like"/>
    <property type="match status" value="1"/>
</dbReference>